<evidence type="ECO:0000256" key="7">
    <source>
        <dbReference type="ARBA" id="ARBA00023065"/>
    </source>
</evidence>
<dbReference type="PANTHER" id="PTHR11453:SF36">
    <property type="entry name" value="ANION EXCHANGE PROTEIN"/>
    <property type="match status" value="1"/>
</dbReference>
<dbReference type="GO" id="GO:0008509">
    <property type="term" value="F:monoatomic anion transmembrane transporter activity"/>
    <property type="evidence" value="ECO:0007669"/>
    <property type="project" value="InterPro"/>
</dbReference>
<keyword evidence="5 9" id="KW-0812">Transmembrane</keyword>
<evidence type="ECO:0000256" key="6">
    <source>
        <dbReference type="ARBA" id="ARBA00022989"/>
    </source>
</evidence>
<dbReference type="Gene3D" id="3.40.930.10">
    <property type="entry name" value="Mannitol-specific EII, Chain A"/>
    <property type="match status" value="1"/>
</dbReference>
<feature type="compositionally biased region" description="Basic residues" evidence="10">
    <location>
        <begin position="60"/>
        <end position="70"/>
    </location>
</feature>
<dbReference type="GO" id="GO:0005452">
    <property type="term" value="F:solute:inorganic anion antiporter activity"/>
    <property type="evidence" value="ECO:0007669"/>
    <property type="project" value="InterPro"/>
</dbReference>
<feature type="domain" description="Band 3 cytoplasmic" evidence="12">
    <location>
        <begin position="121"/>
        <end position="419"/>
    </location>
</feature>
<dbReference type="InterPro" id="IPR003024">
    <property type="entry name" value="Na/HCO3_transpt"/>
</dbReference>
<feature type="domain" description="Bicarbonate transporter-like transmembrane" evidence="11">
    <location>
        <begin position="514"/>
        <end position="1093"/>
    </location>
</feature>
<protein>
    <recommendedName>
        <fullName evidence="9">Anion exchange protein</fullName>
    </recommendedName>
</protein>
<feature type="region of interest" description="Disordered" evidence="10">
    <location>
        <begin position="464"/>
        <end position="504"/>
    </location>
</feature>
<keyword evidence="13" id="KW-1185">Reference proteome</keyword>
<feature type="compositionally biased region" description="Low complexity" evidence="10">
    <location>
        <begin position="477"/>
        <end position="487"/>
    </location>
</feature>
<dbReference type="FunFam" id="1.10.287.570:FF:000001">
    <property type="entry name" value="Anion exchange protein"/>
    <property type="match status" value="1"/>
</dbReference>
<keyword evidence="8 9" id="KW-0472">Membrane</keyword>
<keyword evidence="6 9" id="KW-1133">Transmembrane helix</keyword>
<keyword evidence="7 9" id="KW-0406">Ion transport</keyword>
<evidence type="ECO:0000256" key="5">
    <source>
        <dbReference type="ARBA" id="ARBA00022692"/>
    </source>
</evidence>
<dbReference type="WBParaSite" id="maker-uti_cns_0000905-snap-gene-0.9-mRNA-1">
    <property type="protein sequence ID" value="maker-uti_cns_0000905-snap-gene-0.9-mRNA-1"/>
    <property type="gene ID" value="maker-uti_cns_0000905-snap-gene-0.9"/>
</dbReference>
<evidence type="ECO:0000256" key="8">
    <source>
        <dbReference type="ARBA" id="ARBA00023136"/>
    </source>
</evidence>
<feature type="transmembrane region" description="Helical" evidence="9">
    <location>
        <begin position="571"/>
        <end position="590"/>
    </location>
</feature>
<evidence type="ECO:0000256" key="3">
    <source>
        <dbReference type="ARBA" id="ARBA00022448"/>
    </source>
</evidence>
<feature type="transmembrane region" description="Helical" evidence="9">
    <location>
        <begin position="543"/>
        <end position="564"/>
    </location>
</feature>
<evidence type="ECO:0000256" key="10">
    <source>
        <dbReference type="SAM" id="MobiDB-lite"/>
    </source>
</evidence>
<dbReference type="SUPFAM" id="SSF55804">
    <property type="entry name" value="Phoshotransferase/anion transport protein"/>
    <property type="match status" value="1"/>
</dbReference>
<feature type="region of interest" description="Disordered" evidence="10">
    <location>
        <begin position="1101"/>
        <end position="1205"/>
    </location>
</feature>
<feature type="transmembrane region" description="Helical" evidence="9">
    <location>
        <begin position="627"/>
        <end position="651"/>
    </location>
</feature>
<dbReference type="GO" id="GO:0016323">
    <property type="term" value="C:basolateral plasma membrane"/>
    <property type="evidence" value="ECO:0007669"/>
    <property type="project" value="UniProtKB-SubCell"/>
</dbReference>
<feature type="transmembrane region" description="Helical" evidence="9">
    <location>
        <begin position="772"/>
        <end position="790"/>
    </location>
</feature>
<feature type="transmembrane region" description="Helical" evidence="9">
    <location>
        <begin position="810"/>
        <end position="828"/>
    </location>
</feature>
<evidence type="ECO:0000259" key="11">
    <source>
        <dbReference type="Pfam" id="PF00955"/>
    </source>
</evidence>
<dbReference type="Pfam" id="PF00955">
    <property type="entry name" value="HCO3_cotransp"/>
    <property type="match status" value="1"/>
</dbReference>
<evidence type="ECO:0000313" key="13">
    <source>
        <dbReference type="Proteomes" id="UP000095280"/>
    </source>
</evidence>
<dbReference type="GO" id="GO:0051453">
    <property type="term" value="P:regulation of intracellular pH"/>
    <property type="evidence" value="ECO:0007669"/>
    <property type="project" value="TreeGrafter"/>
</dbReference>
<dbReference type="Proteomes" id="UP000095280">
    <property type="component" value="Unplaced"/>
</dbReference>
<feature type="transmembrane region" description="Helical" evidence="9">
    <location>
        <begin position="963"/>
        <end position="982"/>
    </location>
</feature>
<evidence type="ECO:0000256" key="4">
    <source>
        <dbReference type="ARBA" id="ARBA00022475"/>
    </source>
</evidence>
<feature type="transmembrane region" description="Helical" evidence="9">
    <location>
        <begin position="1035"/>
        <end position="1052"/>
    </location>
</feature>
<name>A0A1I8G4V2_9PLAT</name>
<feature type="region of interest" description="Disordered" evidence="10">
    <location>
        <begin position="52"/>
        <end position="96"/>
    </location>
</feature>
<comment type="subcellular location">
    <subcellularLocation>
        <location evidence="1">Basolateral cell membrane</location>
        <topology evidence="1">Multi-pass membrane protein</topology>
    </subcellularLocation>
    <subcellularLocation>
        <location evidence="9">Membrane</location>
        <topology evidence="9">Multi-pass membrane protein</topology>
    </subcellularLocation>
</comment>
<keyword evidence="3 9" id="KW-0813">Transport</keyword>
<dbReference type="AlphaFoldDB" id="A0A1I8G4V2"/>
<dbReference type="InterPro" id="IPR011531">
    <property type="entry name" value="HCO3_transpt-like_TM_dom"/>
</dbReference>
<feature type="transmembrane region" description="Helical" evidence="9">
    <location>
        <begin position="863"/>
        <end position="881"/>
    </location>
</feature>
<dbReference type="GO" id="GO:0008510">
    <property type="term" value="F:sodium:bicarbonate symporter activity"/>
    <property type="evidence" value="ECO:0007669"/>
    <property type="project" value="TreeGrafter"/>
</dbReference>
<organism evidence="13 14">
    <name type="scientific">Macrostomum lignano</name>
    <dbReference type="NCBI Taxonomy" id="282301"/>
    <lineage>
        <taxon>Eukaryota</taxon>
        <taxon>Metazoa</taxon>
        <taxon>Spiralia</taxon>
        <taxon>Lophotrochozoa</taxon>
        <taxon>Platyhelminthes</taxon>
        <taxon>Rhabditophora</taxon>
        <taxon>Macrostomorpha</taxon>
        <taxon>Macrostomida</taxon>
        <taxon>Macrostomidae</taxon>
        <taxon>Macrostomum</taxon>
    </lineage>
</organism>
<feature type="region of interest" description="Disordered" evidence="10">
    <location>
        <begin position="417"/>
        <end position="445"/>
    </location>
</feature>
<feature type="compositionally biased region" description="Basic and acidic residues" evidence="10">
    <location>
        <begin position="1166"/>
        <end position="1178"/>
    </location>
</feature>
<evidence type="ECO:0000313" key="14">
    <source>
        <dbReference type="WBParaSite" id="maker-uti_cns_0000905-snap-gene-0.9-mRNA-1"/>
    </source>
</evidence>
<feature type="region of interest" description="Disordered" evidence="10">
    <location>
        <begin position="1"/>
        <end position="21"/>
    </location>
</feature>
<dbReference type="NCBIfam" id="TIGR00834">
    <property type="entry name" value="ae"/>
    <property type="match status" value="1"/>
</dbReference>
<keyword evidence="4" id="KW-1003">Cell membrane</keyword>
<feature type="compositionally biased region" description="Polar residues" evidence="10">
    <location>
        <begin position="1104"/>
        <end position="1114"/>
    </location>
</feature>
<sequence>MSEREEPIPAASRHSGGQRVFEEAETHRCMPILGGGGGSVGGGKTMYIGVHVPSSAASGSRKKRRRRRNHQQNNMAAVNEADENATPGPQSQTADPSARVQFLLGSNQDDDENGPDEPEVHPVFCEMDELFKSDAAGDLQWKETARWIKFEEDVEEGGERWSKPHVATLSLFALFEVRNSIYNGEIMLECEGQTMESIADLLLDRLVQKRKLTSESRELVKDVLLKRHLHLHEKKARGNLGAKIRSFAEIGRKHSSKDLDRDAVHPSVGNLKHVDSSRGDIEAQQHGAEGPELTASASSYRFDQHFMKKIPPGAETSNILVGSTDFLDHPVTAFIRLKTAVVLGDLTEVPVPTRFIYVLLGPPGQSANFHEMGRSMATLMSDEVFHDVAYLAKSKDDLLCGVDEFLKSCTVLPPNEWDPSIRIEPPKEVPSQEPRKQGSVPVTGSNALLGTSASVPAALASHELASGSNGGEGGGSATASSGANLLSKSGPNGDSPPAYEETCHTDPSLRITGRLFGGLVEDVKRKAPFYWSDIRDAIHVQTIGAFFFLYFACLTPIITFGGLLSDETEGYLGAMESILSGAICGTLFALCSGQPLTILGSTGPMLVFESIIFRFSKNSLGWDYLSFRMWVGLWIFLILLTVVAFDLSALVKYITRFTEESFASLIALIFIIEAFKKLRNILKAYPINPDWHPNYLPDFNCICESNLNQSKPLAQGQHLRIPSYNDSDGRYYTNHTAIVYYDWDWDKNNKLCTAQLGQWVGSGCGKFAVPDVFFFSCLLAIGTFVISYGLKLMRTSPFFPNRVRMVISDFAVMIAIVAMTGLDLLVGLQTPKLHVPESFSPTLGYETRGWLVSPFGTRNQNPWYSIPLALLPALLATILIFMDQQITAVIVNRKENKLKKGLGYHLDLLIVAVLIGINSILGIPWFVAATVLSINHVMALKIESETTAPGERPKFLGCRENRVTGFLIFLLIGLSVFLTPVLKHIPMPVLYGVFLFMGISSLRGVQFVQRVGLFFMPQKYQPDYRFLRHVKIMQVHKFTIIQVTCLVLLWVVKAISAISILFPVMVLAMCFVRWALNHLFTTTELRWLDDIMPPITLCCGRGTDGSNPESNKNDATVDMPMSETPEGVAHSSAVKKKKSIEVTFNVSDEMDEKGAGDRGQMQRRPRKDDAAGSDRPEESNPLLLDAPRIVVQPPTAENSPVVEKN</sequence>
<feature type="transmembrane region" description="Helical" evidence="9">
    <location>
        <begin position="1058"/>
        <end position="1076"/>
    </location>
</feature>
<dbReference type="PRINTS" id="PR01232">
    <property type="entry name" value="NAHCO3TRSPRT"/>
</dbReference>
<accession>A0A1I8G4V2</accession>
<feature type="transmembrane region" description="Helical" evidence="9">
    <location>
        <begin position="988"/>
        <end position="1015"/>
    </location>
</feature>
<dbReference type="InterPro" id="IPR003020">
    <property type="entry name" value="HCO3_transpt_euk"/>
</dbReference>
<evidence type="ECO:0000256" key="2">
    <source>
        <dbReference type="ARBA" id="ARBA00010993"/>
    </source>
</evidence>
<dbReference type="Gene3D" id="1.10.287.570">
    <property type="entry name" value="Helical hairpin bin"/>
    <property type="match status" value="1"/>
</dbReference>
<reference evidence="14" key="1">
    <citation type="submission" date="2016-11" db="UniProtKB">
        <authorList>
            <consortium name="WormBaseParasite"/>
        </authorList>
    </citation>
    <scope>IDENTIFICATION</scope>
</reference>
<evidence type="ECO:0000256" key="1">
    <source>
        <dbReference type="ARBA" id="ARBA00004554"/>
    </source>
</evidence>
<dbReference type="InterPro" id="IPR013769">
    <property type="entry name" value="Band3_cytoplasmic_dom"/>
</dbReference>
<dbReference type="PRINTS" id="PR01231">
    <property type="entry name" value="HCO3TRNSPORT"/>
</dbReference>
<proteinExistence type="inferred from homology"/>
<evidence type="ECO:0000259" key="12">
    <source>
        <dbReference type="Pfam" id="PF07565"/>
    </source>
</evidence>
<dbReference type="PANTHER" id="PTHR11453">
    <property type="entry name" value="ANION EXCHANGE PROTEIN"/>
    <property type="match status" value="1"/>
</dbReference>
<dbReference type="Pfam" id="PF07565">
    <property type="entry name" value="Band_3_cyto"/>
    <property type="match status" value="1"/>
</dbReference>
<comment type="similarity">
    <text evidence="2 9">Belongs to the anion exchanger (TC 2.A.31) family.</text>
</comment>
<evidence type="ECO:0000256" key="9">
    <source>
        <dbReference type="RuleBase" id="RU362035"/>
    </source>
</evidence>
<dbReference type="InterPro" id="IPR016152">
    <property type="entry name" value="PTrfase/Anion_transptr"/>
</dbReference>